<dbReference type="AlphaFoldDB" id="A0A0C3LB81"/>
<dbReference type="HOGENOM" id="CLU_1497291_0_0_1"/>
<feature type="region of interest" description="Disordered" evidence="1">
    <location>
        <begin position="1"/>
        <end position="145"/>
    </location>
</feature>
<dbReference type="Proteomes" id="UP000054248">
    <property type="component" value="Unassembled WGS sequence"/>
</dbReference>
<feature type="compositionally biased region" description="Polar residues" evidence="1">
    <location>
        <begin position="89"/>
        <end position="100"/>
    </location>
</feature>
<organism evidence="2 3">
    <name type="scientific">Tulasnella calospora MUT 4182</name>
    <dbReference type="NCBI Taxonomy" id="1051891"/>
    <lineage>
        <taxon>Eukaryota</taxon>
        <taxon>Fungi</taxon>
        <taxon>Dikarya</taxon>
        <taxon>Basidiomycota</taxon>
        <taxon>Agaricomycotina</taxon>
        <taxon>Agaricomycetes</taxon>
        <taxon>Cantharellales</taxon>
        <taxon>Tulasnellaceae</taxon>
        <taxon>Tulasnella</taxon>
    </lineage>
</organism>
<evidence type="ECO:0000313" key="2">
    <source>
        <dbReference type="EMBL" id="KIO31133.1"/>
    </source>
</evidence>
<dbReference type="EMBL" id="KN822965">
    <property type="protein sequence ID" value="KIO31133.1"/>
    <property type="molecule type" value="Genomic_DNA"/>
</dbReference>
<evidence type="ECO:0000313" key="3">
    <source>
        <dbReference type="Proteomes" id="UP000054248"/>
    </source>
</evidence>
<proteinExistence type="predicted"/>
<reference evidence="3" key="2">
    <citation type="submission" date="2015-01" db="EMBL/GenBank/DDBJ databases">
        <title>Evolutionary Origins and Diversification of the Mycorrhizal Mutualists.</title>
        <authorList>
            <consortium name="DOE Joint Genome Institute"/>
            <consortium name="Mycorrhizal Genomics Consortium"/>
            <person name="Kohler A."/>
            <person name="Kuo A."/>
            <person name="Nagy L.G."/>
            <person name="Floudas D."/>
            <person name="Copeland A."/>
            <person name="Barry K.W."/>
            <person name="Cichocki N."/>
            <person name="Veneault-Fourrey C."/>
            <person name="LaButti K."/>
            <person name="Lindquist E.A."/>
            <person name="Lipzen A."/>
            <person name="Lundell T."/>
            <person name="Morin E."/>
            <person name="Murat C."/>
            <person name="Riley R."/>
            <person name="Ohm R."/>
            <person name="Sun H."/>
            <person name="Tunlid A."/>
            <person name="Henrissat B."/>
            <person name="Grigoriev I.V."/>
            <person name="Hibbett D.S."/>
            <person name="Martin F."/>
        </authorList>
    </citation>
    <scope>NUCLEOTIDE SEQUENCE [LARGE SCALE GENOMIC DNA]</scope>
    <source>
        <strain evidence="3">MUT 4182</strain>
    </source>
</reference>
<protein>
    <submittedName>
        <fullName evidence="2">Uncharacterized protein</fullName>
    </submittedName>
</protein>
<reference evidence="2 3" key="1">
    <citation type="submission" date="2014-04" db="EMBL/GenBank/DDBJ databases">
        <authorList>
            <consortium name="DOE Joint Genome Institute"/>
            <person name="Kuo A."/>
            <person name="Girlanda M."/>
            <person name="Perotto S."/>
            <person name="Kohler A."/>
            <person name="Nagy L.G."/>
            <person name="Floudas D."/>
            <person name="Copeland A."/>
            <person name="Barry K.W."/>
            <person name="Cichocki N."/>
            <person name="Veneault-Fourrey C."/>
            <person name="LaButti K."/>
            <person name="Lindquist E.A."/>
            <person name="Lipzen A."/>
            <person name="Lundell T."/>
            <person name="Morin E."/>
            <person name="Murat C."/>
            <person name="Sun H."/>
            <person name="Tunlid A."/>
            <person name="Henrissat B."/>
            <person name="Grigoriev I.V."/>
            <person name="Hibbett D.S."/>
            <person name="Martin F."/>
            <person name="Nordberg H.P."/>
            <person name="Cantor M.N."/>
            <person name="Hua S.X."/>
        </authorList>
    </citation>
    <scope>NUCLEOTIDE SEQUENCE [LARGE SCALE GENOMIC DNA]</scope>
    <source>
        <strain evidence="2 3">MUT 4182</strain>
    </source>
</reference>
<sequence>MLLQRQRQATATPPSQGFYQSPRSPLAPLGHGTRPQTVGVHPVPLPANYSQPGRQPSMYGPGTSASPRSPLAGPSPYTNRHPTSPPNPNSFSVQKSQAERNQLLDLFRSPPKANPPVAAAPSLQTVPGPVSANPVPVSNLASPSRSASLFEGGFIPANVQFRALTNRASRSGTFPTSPSK</sequence>
<feature type="compositionally biased region" description="Polar residues" evidence="1">
    <location>
        <begin position="1"/>
        <end position="23"/>
    </location>
</feature>
<accession>A0A0C3LB81</accession>
<gene>
    <name evidence="2" type="ORF">M407DRAFT_241871</name>
</gene>
<name>A0A0C3LB81_9AGAM</name>
<keyword evidence="3" id="KW-1185">Reference proteome</keyword>
<evidence type="ECO:0000256" key="1">
    <source>
        <dbReference type="SAM" id="MobiDB-lite"/>
    </source>
</evidence>